<evidence type="ECO:0000313" key="2">
    <source>
        <dbReference type="Proteomes" id="UP000017246"/>
    </source>
</evidence>
<dbReference type="PANTHER" id="PTHR10151">
    <property type="entry name" value="ECTONUCLEOTIDE PYROPHOSPHATASE/PHOSPHODIESTERASE"/>
    <property type="match status" value="1"/>
</dbReference>
<organism evidence="1 2">
    <name type="scientific">Echinococcus multilocularis</name>
    <name type="common">Fox tapeworm</name>
    <dbReference type="NCBI Taxonomy" id="6211"/>
    <lineage>
        <taxon>Eukaryota</taxon>
        <taxon>Metazoa</taxon>
        <taxon>Spiralia</taxon>
        <taxon>Lophotrochozoa</taxon>
        <taxon>Platyhelminthes</taxon>
        <taxon>Cestoda</taxon>
        <taxon>Eucestoda</taxon>
        <taxon>Cyclophyllidea</taxon>
        <taxon>Taeniidae</taxon>
        <taxon>Echinococcus</taxon>
    </lineage>
</organism>
<dbReference type="Proteomes" id="UP000017246">
    <property type="component" value="Unassembled WGS sequence"/>
</dbReference>
<protein>
    <submittedName>
        <fullName evidence="1">Ectonucleotide pyrophosphatase:phosphodiesterase</fullName>
    </submittedName>
</protein>
<sequence length="197" mass="22286">MYTKLKTLKNCDVYWKKDIPAEYHFKDNKRIAPIVVFPHIGWMVQTDASRPYKNTLNGMHGYNNSEPDMHPFIVAMGPGIRNLGTVPVFYQVDVYALICLLLKIYKPNAVDSDVYRVAPFVKYLPSMDVLKQFDRYAKGLDPLSGGSMMLAGRVCFCSRCLASHHCRSRQQCLSDGLPCVCSAIISVSVNETHLFLN</sequence>
<dbReference type="OMA" id="GWMVQTD"/>
<evidence type="ECO:0000313" key="1">
    <source>
        <dbReference type="EMBL" id="CDS43590.1"/>
    </source>
</evidence>
<dbReference type="eggNOG" id="KOG2645">
    <property type="taxonomic scope" value="Eukaryota"/>
</dbReference>
<dbReference type="Gene3D" id="3.40.720.10">
    <property type="entry name" value="Alkaline Phosphatase, subunit A"/>
    <property type="match status" value="1"/>
</dbReference>
<dbReference type="OrthoDB" id="415411at2759"/>
<dbReference type="EMBL" id="LN902848">
    <property type="protein sequence ID" value="CDS43590.1"/>
    <property type="molecule type" value="Genomic_DNA"/>
</dbReference>
<proteinExistence type="predicted"/>
<dbReference type="Pfam" id="PF01663">
    <property type="entry name" value="Phosphodiest"/>
    <property type="match status" value="1"/>
</dbReference>
<accession>A0A068YK02</accession>
<dbReference type="PANTHER" id="PTHR10151:SF120">
    <property type="entry name" value="BIS(5'-ADENOSYL)-TRIPHOSPHATASE"/>
    <property type="match status" value="1"/>
</dbReference>
<keyword evidence="2" id="KW-1185">Reference proteome</keyword>
<dbReference type="SUPFAM" id="SSF53649">
    <property type="entry name" value="Alkaline phosphatase-like"/>
    <property type="match status" value="1"/>
</dbReference>
<name>A0A068YK02_ECHMU</name>
<dbReference type="GO" id="GO:0016787">
    <property type="term" value="F:hydrolase activity"/>
    <property type="evidence" value="ECO:0007669"/>
    <property type="project" value="UniProtKB-ARBA"/>
</dbReference>
<dbReference type="AlphaFoldDB" id="A0A068YK02"/>
<dbReference type="InterPro" id="IPR017850">
    <property type="entry name" value="Alkaline_phosphatase_core_sf"/>
</dbReference>
<reference evidence="1" key="2">
    <citation type="submission" date="2015-11" db="EMBL/GenBank/DDBJ databases">
        <authorList>
            <person name="Zhang Y."/>
            <person name="Guo Z."/>
        </authorList>
    </citation>
    <scope>NUCLEOTIDE SEQUENCE</scope>
</reference>
<reference evidence="1" key="1">
    <citation type="journal article" date="2013" name="Nature">
        <title>The genomes of four tapeworm species reveal adaptations to parasitism.</title>
        <authorList>
            <person name="Tsai I.J."/>
            <person name="Zarowiecki M."/>
            <person name="Holroyd N."/>
            <person name="Garciarrubio A."/>
            <person name="Sanchez-Flores A."/>
            <person name="Brooks K.L."/>
            <person name="Tracey A."/>
            <person name="Bobes R.J."/>
            <person name="Fragoso G."/>
            <person name="Sciutto E."/>
            <person name="Aslett M."/>
            <person name="Beasley H."/>
            <person name="Bennett H.M."/>
            <person name="Cai J."/>
            <person name="Camicia F."/>
            <person name="Clark R."/>
            <person name="Cucher M."/>
            <person name="De Silva N."/>
            <person name="Day T.A."/>
            <person name="Deplazes P."/>
            <person name="Estrada K."/>
            <person name="Fernandez C."/>
            <person name="Holland P.W."/>
            <person name="Hou J."/>
            <person name="Hu S."/>
            <person name="Huckvale T."/>
            <person name="Hung S.S."/>
            <person name="Kamenetzky L."/>
            <person name="Keane J.A."/>
            <person name="Kiss F."/>
            <person name="Koziol U."/>
            <person name="Lambert O."/>
            <person name="Liu K."/>
            <person name="Luo X."/>
            <person name="Luo Y."/>
            <person name="Macchiaroli N."/>
            <person name="Nichol S."/>
            <person name="Paps J."/>
            <person name="Parkinson J."/>
            <person name="Pouchkina-Stantcheva N."/>
            <person name="Riddiford N."/>
            <person name="Rosenzvit M."/>
            <person name="Salinas G."/>
            <person name="Wasmuth J.D."/>
            <person name="Zamanian M."/>
            <person name="Zheng Y."/>
            <person name="Cai X."/>
            <person name="Soberon X."/>
            <person name="Olson P.D."/>
            <person name="Laclette J.P."/>
            <person name="Brehm K."/>
            <person name="Berriman M."/>
            <person name="Garciarrubio A."/>
            <person name="Bobes R.J."/>
            <person name="Fragoso G."/>
            <person name="Sanchez-Flores A."/>
            <person name="Estrada K."/>
            <person name="Cevallos M.A."/>
            <person name="Morett E."/>
            <person name="Gonzalez V."/>
            <person name="Portillo T."/>
            <person name="Ochoa-Leyva A."/>
            <person name="Jose M.V."/>
            <person name="Sciutto E."/>
            <person name="Landa A."/>
            <person name="Jimenez L."/>
            <person name="Valdes V."/>
            <person name="Carrero J.C."/>
            <person name="Larralde C."/>
            <person name="Morales-Montor J."/>
            <person name="Limon-Lason J."/>
            <person name="Soberon X."/>
            <person name="Laclette J.P."/>
        </authorList>
    </citation>
    <scope>NUCLEOTIDE SEQUENCE [LARGE SCALE GENOMIC DNA]</scope>
</reference>
<gene>
    <name evidence="1" type="ORF">EmuJ_001136100</name>
</gene>
<dbReference type="InterPro" id="IPR002591">
    <property type="entry name" value="Phosphodiest/P_Trfase"/>
</dbReference>
<dbReference type="STRING" id="6211.A0A068YK02"/>